<feature type="transmembrane region" description="Helical" evidence="1">
    <location>
        <begin position="6"/>
        <end position="26"/>
    </location>
</feature>
<protein>
    <submittedName>
        <fullName evidence="2">DUF1467 domain-containing protein</fullName>
    </submittedName>
</protein>
<dbReference type="AlphaFoldDB" id="A0A2S9JD72"/>
<evidence type="ECO:0000313" key="2">
    <source>
        <dbReference type="EMBL" id="PRD50845.1"/>
    </source>
</evidence>
<evidence type="ECO:0000313" key="3">
    <source>
        <dbReference type="Proteomes" id="UP000238563"/>
    </source>
</evidence>
<gene>
    <name evidence="2" type="ORF">C5750_18475</name>
</gene>
<keyword evidence="1" id="KW-0472">Membrane</keyword>
<dbReference type="RefSeq" id="WP_105735469.1">
    <property type="nucleotide sequence ID" value="NZ_PVBT01000006.1"/>
</dbReference>
<dbReference type="OrthoDB" id="9804637at2"/>
<organism evidence="2 3">
    <name type="scientific">Phyllobacterium myrsinacearum</name>
    <dbReference type="NCBI Taxonomy" id="28101"/>
    <lineage>
        <taxon>Bacteria</taxon>
        <taxon>Pseudomonadati</taxon>
        <taxon>Pseudomonadota</taxon>
        <taxon>Alphaproteobacteria</taxon>
        <taxon>Hyphomicrobiales</taxon>
        <taxon>Phyllobacteriaceae</taxon>
        <taxon>Phyllobacterium</taxon>
    </lineage>
</organism>
<dbReference type="InterPro" id="IPR009935">
    <property type="entry name" value="DUF1467"/>
</dbReference>
<keyword evidence="1" id="KW-1133">Transmembrane helix</keyword>
<reference evidence="2 3" key="1">
    <citation type="submission" date="2018-02" db="EMBL/GenBank/DDBJ databases">
        <title>The draft genome of Phyllobacterium myrsinacearum DSM5892.</title>
        <authorList>
            <person name="Li L."/>
            <person name="Liu L."/>
            <person name="Zhang X."/>
            <person name="Wang T."/>
        </authorList>
    </citation>
    <scope>NUCLEOTIDE SEQUENCE [LARGE SCALE GENOMIC DNA]</scope>
    <source>
        <strain evidence="2 3">DSM 5892</strain>
    </source>
</reference>
<dbReference type="Pfam" id="PF07330">
    <property type="entry name" value="DUF1467"/>
    <property type="match status" value="1"/>
</dbReference>
<accession>A0A2S9JD72</accession>
<comment type="caution">
    <text evidence="2">The sequence shown here is derived from an EMBL/GenBank/DDBJ whole genome shotgun (WGS) entry which is preliminary data.</text>
</comment>
<dbReference type="Proteomes" id="UP000238563">
    <property type="component" value="Unassembled WGS sequence"/>
</dbReference>
<dbReference type="EMBL" id="PVBT01000006">
    <property type="protein sequence ID" value="PRD50845.1"/>
    <property type="molecule type" value="Genomic_DNA"/>
</dbReference>
<name>A0A2S9JD72_9HYPH</name>
<proteinExistence type="predicted"/>
<feature type="transmembrane region" description="Helical" evidence="1">
    <location>
        <begin position="52"/>
        <end position="70"/>
    </location>
</feature>
<sequence length="89" mass="10019">MPIATGMAVYFIFWWLTLFTVLPFGLRTQADENDVTLGTTASAPHKHRMGRVFLITTAISAVVFILFYIVNQKLGFGVESIPVFFPQLH</sequence>
<keyword evidence="1" id="KW-0812">Transmembrane</keyword>
<keyword evidence="3" id="KW-1185">Reference proteome</keyword>
<evidence type="ECO:0000256" key="1">
    <source>
        <dbReference type="SAM" id="Phobius"/>
    </source>
</evidence>